<protein>
    <submittedName>
        <fullName evidence="1">Uncharacterized protein</fullName>
    </submittedName>
</protein>
<evidence type="ECO:0000313" key="2">
    <source>
        <dbReference type="Proteomes" id="UP000579945"/>
    </source>
</evidence>
<dbReference type="Proteomes" id="UP000579945">
    <property type="component" value="Unassembled WGS sequence"/>
</dbReference>
<accession>A0A7W5VK12</accession>
<name>A0A7W5VK12_9ACTN</name>
<dbReference type="EMBL" id="JACIBV010000001">
    <property type="protein sequence ID" value="MBB3729302.1"/>
    <property type="molecule type" value="Genomic_DNA"/>
</dbReference>
<evidence type="ECO:0000313" key="1">
    <source>
        <dbReference type="EMBL" id="MBB3729302.1"/>
    </source>
</evidence>
<dbReference type="GeneID" id="95391491"/>
<dbReference type="AlphaFoldDB" id="A0A7W5VK12"/>
<sequence length="112" mass="12474">MNTRRAACAELIVFTDDELARLDTLPDPAHELEPAAVCELEAGHEGPHLALGQTSGFDHEWWIRFRGDIREFVTPKPCPAETSDPQFPRESWRCGLPQDHPGAHTFELSAGV</sequence>
<comment type="caution">
    <text evidence="1">The sequence shown here is derived from an EMBL/GenBank/DDBJ whole genome shotgun (WGS) entry which is preliminary data.</text>
</comment>
<keyword evidence="2" id="KW-1185">Reference proteome</keyword>
<proteinExistence type="predicted"/>
<gene>
    <name evidence="1" type="ORF">FHR33_005162</name>
</gene>
<reference evidence="1 2" key="1">
    <citation type="submission" date="2020-08" db="EMBL/GenBank/DDBJ databases">
        <title>Sequencing the genomes of 1000 actinobacteria strains.</title>
        <authorList>
            <person name="Klenk H.-P."/>
        </authorList>
    </citation>
    <scope>NUCLEOTIDE SEQUENCE [LARGE SCALE GENOMIC DNA]</scope>
    <source>
        <strain evidence="1 2">DSM 44320</strain>
    </source>
</reference>
<organism evidence="1 2">
    <name type="scientific">Nonomuraea dietziae</name>
    <dbReference type="NCBI Taxonomy" id="65515"/>
    <lineage>
        <taxon>Bacteria</taxon>
        <taxon>Bacillati</taxon>
        <taxon>Actinomycetota</taxon>
        <taxon>Actinomycetes</taxon>
        <taxon>Streptosporangiales</taxon>
        <taxon>Streptosporangiaceae</taxon>
        <taxon>Nonomuraea</taxon>
    </lineage>
</organism>
<dbReference type="RefSeq" id="WP_183652397.1">
    <property type="nucleotide sequence ID" value="NZ_BAAAXX010000034.1"/>
</dbReference>